<dbReference type="EMBL" id="AP028947">
    <property type="protein sequence ID" value="BET25969.1"/>
    <property type="molecule type" value="Genomic_DNA"/>
</dbReference>
<proteinExistence type="predicted"/>
<protein>
    <recommendedName>
        <fullName evidence="2">BON domain-containing protein</fullName>
    </recommendedName>
</protein>
<evidence type="ECO:0000313" key="4">
    <source>
        <dbReference type="Proteomes" id="UP001329151"/>
    </source>
</evidence>
<evidence type="ECO:0000256" key="1">
    <source>
        <dbReference type="SAM" id="SignalP"/>
    </source>
</evidence>
<accession>A0AA86IYQ0</accession>
<evidence type="ECO:0000313" key="3">
    <source>
        <dbReference type="EMBL" id="BET25969.1"/>
    </source>
</evidence>
<dbReference type="Gene3D" id="3.30.1340.30">
    <property type="match status" value="1"/>
</dbReference>
<dbReference type="Proteomes" id="UP001329151">
    <property type="component" value="Chromosome"/>
</dbReference>
<dbReference type="InterPro" id="IPR014004">
    <property type="entry name" value="Transpt-assoc_nodulatn_dom_bac"/>
</dbReference>
<evidence type="ECO:0000259" key="2">
    <source>
        <dbReference type="PROSITE" id="PS50914"/>
    </source>
</evidence>
<feature type="chain" id="PRO_5041707878" description="BON domain-containing protein" evidence="1">
    <location>
        <begin position="25"/>
        <end position="110"/>
    </location>
</feature>
<keyword evidence="4" id="KW-1185">Reference proteome</keyword>
<dbReference type="PANTHER" id="PTHR34606:SF15">
    <property type="entry name" value="BON DOMAIN-CONTAINING PROTEIN"/>
    <property type="match status" value="1"/>
</dbReference>
<sequence>MNKLIAQTLIASSVAFAALAPAHAADQEKERTNSVGQYVDDSTITAKVKAKHAEDKLVSAMGVNVETKQGVVILSGKAKSADEKQRAEQLARQVEGVKSISNKIDVAPAS</sequence>
<dbReference type="KEGG" id="lto:RGQ30_14700"/>
<dbReference type="AlphaFoldDB" id="A0AA86IYQ0"/>
<dbReference type="InterPro" id="IPR007055">
    <property type="entry name" value="BON_dom"/>
</dbReference>
<name>A0AA86IYQ0_9BURK</name>
<feature type="domain" description="BON" evidence="2">
    <location>
        <begin position="40"/>
        <end position="108"/>
    </location>
</feature>
<dbReference type="PANTHER" id="PTHR34606">
    <property type="entry name" value="BON DOMAIN-CONTAINING PROTEIN"/>
    <property type="match status" value="1"/>
</dbReference>
<dbReference type="SMART" id="SM00749">
    <property type="entry name" value="BON"/>
    <property type="match status" value="1"/>
</dbReference>
<reference evidence="3 4" key="1">
    <citation type="submission" date="2023-10" db="EMBL/GenBank/DDBJ databases">
        <title>Complete Genome Sequence of Limnobacter thiooxidans CS-K2T, Isolated from freshwater lake sediments in Bavaria, Germany.</title>
        <authorList>
            <person name="Naruki M."/>
            <person name="Watanabe A."/>
            <person name="Warashina T."/>
            <person name="Morita T."/>
            <person name="Arakawa K."/>
        </authorList>
    </citation>
    <scope>NUCLEOTIDE SEQUENCE [LARGE SCALE GENOMIC DNA]</scope>
    <source>
        <strain evidence="3 4">CS-K2</strain>
    </source>
</reference>
<keyword evidence="1" id="KW-0732">Signal</keyword>
<dbReference type="Pfam" id="PF04972">
    <property type="entry name" value="BON"/>
    <property type="match status" value="1"/>
</dbReference>
<dbReference type="RefSeq" id="WP_130556521.1">
    <property type="nucleotide sequence ID" value="NZ_AP028947.1"/>
</dbReference>
<dbReference type="PROSITE" id="PS50914">
    <property type="entry name" value="BON"/>
    <property type="match status" value="1"/>
</dbReference>
<gene>
    <name evidence="3" type="ORF">RGQ30_14700</name>
</gene>
<dbReference type="InterPro" id="IPR051686">
    <property type="entry name" value="Lipoprotein_DolP"/>
</dbReference>
<organism evidence="3 4">
    <name type="scientific">Limnobacter thiooxidans</name>
    <dbReference type="NCBI Taxonomy" id="131080"/>
    <lineage>
        <taxon>Bacteria</taxon>
        <taxon>Pseudomonadati</taxon>
        <taxon>Pseudomonadota</taxon>
        <taxon>Betaproteobacteria</taxon>
        <taxon>Burkholderiales</taxon>
        <taxon>Burkholderiaceae</taxon>
        <taxon>Limnobacter</taxon>
    </lineage>
</organism>
<feature type="signal peptide" evidence="1">
    <location>
        <begin position="1"/>
        <end position="24"/>
    </location>
</feature>